<evidence type="ECO:0000256" key="8">
    <source>
        <dbReference type="ARBA" id="ARBA00022833"/>
    </source>
</evidence>
<dbReference type="HAMAP" id="MF_00009">
    <property type="entry name" value="Endoribonucl_YbeY"/>
    <property type="match status" value="1"/>
</dbReference>
<keyword evidence="9" id="KW-0963">Cytoplasm</keyword>
<dbReference type="AlphaFoldDB" id="A0A134AGZ0"/>
<name>A0A134AGZ0_9FIRM</name>
<comment type="cofactor">
    <cofactor evidence="9">
        <name>Zn(2+)</name>
        <dbReference type="ChEBI" id="CHEBI:29105"/>
    </cofactor>
    <text evidence="9">Binds 1 zinc ion.</text>
</comment>
<dbReference type="GO" id="GO:0006364">
    <property type="term" value="P:rRNA processing"/>
    <property type="evidence" value="ECO:0007669"/>
    <property type="project" value="UniProtKB-UniRule"/>
</dbReference>
<evidence type="ECO:0000256" key="1">
    <source>
        <dbReference type="ARBA" id="ARBA00010875"/>
    </source>
</evidence>
<feature type="binding site" evidence="9">
    <location>
        <position position="126"/>
    </location>
    <ligand>
        <name>Zn(2+)</name>
        <dbReference type="ChEBI" id="CHEBI:29105"/>
        <note>catalytic</note>
    </ligand>
</feature>
<dbReference type="InterPro" id="IPR020549">
    <property type="entry name" value="YbeY_CS"/>
</dbReference>
<dbReference type="SUPFAM" id="SSF55486">
    <property type="entry name" value="Metalloproteases ('zincins'), catalytic domain"/>
    <property type="match status" value="1"/>
</dbReference>
<reference evidence="11" key="1">
    <citation type="submission" date="2016-01" db="EMBL/GenBank/DDBJ databases">
        <authorList>
            <person name="Mitreva M."/>
            <person name="Pepin K.H."/>
            <person name="Mihindukulasuriya K.A."/>
            <person name="Fulton R."/>
            <person name="Fronick C."/>
            <person name="O'Laughlin M."/>
            <person name="Miner T."/>
            <person name="Herter B."/>
            <person name="Rosa B.A."/>
            <person name="Cordes M."/>
            <person name="Tomlinson C."/>
            <person name="Wollam A."/>
            <person name="Palsikar V.B."/>
            <person name="Mardis E.R."/>
            <person name="Wilson R.K."/>
        </authorList>
    </citation>
    <scope>NUCLEOTIDE SEQUENCE [LARGE SCALE GENOMIC DNA]</scope>
    <source>
        <strain evidence="11">DNF00729</strain>
    </source>
</reference>
<dbReference type="GO" id="GO:0005737">
    <property type="term" value="C:cytoplasm"/>
    <property type="evidence" value="ECO:0007669"/>
    <property type="project" value="UniProtKB-SubCell"/>
</dbReference>
<evidence type="ECO:0000256" key="7">
    <source>
        <dbReference type="ARBA" id="ARBA00022801"/>
    </source>
</evidence>
<dbReference type="OrthoDB" id="9807740at2"/>
<dbReference type="Gene3D" id="3.40.390.30">
    <property type="entry name" value="Metalloproteases ('zincins'), catalytic domain"/>
    <property type="match status" value="1"/>
</dbReference>
<dbReference type="GO" id="GO:0008270">
    <property type="term" value="F:zinc ion binding"/>
    <property type="evidence" value="ECO:0007669"/>
    <property type="project" value="UniProtKB-UniRule"/>
</dbReference>
<feature type="binding site" evidence="9">
    <location>
        <position position="120"/>
    </location>
    <ligand>
        <name>Zn(2+)</name>
        <dbReference type="ChEBI" id="CHEBI:29105"/>
        <note>catalytic</note>
    </ligand>
</feature>
<comment type="similarity">
    <text evidence="1 9">Belongs to the endoribonuclease YbeY family.</text>
</comment>
<dbReference type="NCBIfam" id="TIGR00043">
    <property type="entry name" value="rRNA maturation RNase YbeY"/>
    <property type="match status" value="1"/>
</dbReference>
<keyword evidence="8 9" id="KW-0862">Zinc</keyword>
<keyword evidence="5 9" id="KW-0479">Metal-binding</keyword>
<dbReference type="PANTHER" id="PTHR46986">
    <property type="entry name" value="ENDORIBONUCLEASE YBEY, CHLOROPLASTIC"/>
    <property type="match status" value="1"/>
</dbReference>
<organism evidence="10 11">
    <name type="scientific">Aedoeadaptatus coxii</name>
    <dbReference type="NCBI Taxonomy" id="755172"/>
    <lineage>
        <taxon>Bacteria</taxon>
        <taxon>Bacillati</taxon>
        <taxon>Bacillota</taxon>
        <taxon>Tissierellia</taxon>
        <taxon>Tissierellales</taxon>
        <taxon>Peptoniphilaceae</taxon>
        <taxon>Aedoeadaptatus</taxon>
    </lineage>
</organism>
<dbReference type="GO" id="GO:0004222">
    <property type="term" value="F:metalloendopeptidase activity"/>
    <property type="evidence" value="ECO:0007669"/>
    <property type="project" value="InterPro"/>
</dbReference>
<dbReference type="PANTHER" id="PTHR46986:SF1">
    <property type="entry name" value="ENDORIBONUCLEASE YBEY, CHLOROPLASTIC"/>
    <property type="match status" value="1"/>
</dbReference>
<evidence type="ECO:0000256" key="4">
    <source>
        <dbReference type="ARBA" id="ARBA00022722"/>
    </source>
</evidence>
<dbReference type="EC" id="3.1.-.-" evidence="9"/>
<dbReference type="InterPro" id="IPR023091">
    <property type="entry name" value="MetalPrtase_cat_dom_sf_prd"/>
</dbReference>
<dbReference type="PATRIC" id="fig|755172.3.peg.684"/>
<keyword evidence="6 9" id="KW-0255">Endonuclease</keyword>
<dbReference type="GO" id="GO:0004521">
    <property type="term" value="F:RNA endonuclease activity"/>
    <property type="evidence" value="ECO:0007669"/>
    <property type="project" value="UniProtKB-UniRule"/>
</dbReference>
<keyword evidence="2 9" id="KW-0690">Ribosome biogenesis</keyword>
<sequence>MRHLDLLIDDRQKALALAEEDRNLIQRLIAFVADKICDEDKVEVSVSFVDGEEIRALNRDYRGVDRVTDVLSFPMDMAFDDYRNLGDVIINTEKVKEQAEEFGHSYRRELTYLTVHSLLHLVGYDHMEEDEKRIMREREEELLAAFEREDYEAR</sequence>
<dbReference type="EMBL" id="LSDG01000023">
    <property type="protein sequence ID" value="KXB66988.1"/>
    <property type="molecule type" value="Genomic_DNA"/>
</dbReference>
<accession>A0A134AGZ0</accession>
<gene>
    <name evidence="9" type="primary">ybeY</name>
    <name evidence="10" type="ORF">HMPREF1863_00714</name>
</gene>
<keyword evidence="4 9" id="KW-0540">Nuclease</keyword>
<keyword evidence="11" id="KW-1185">Reference proteome</keyword>
<evidence type="ECO:0000256" key="6">
    <source>
        <dbReference type="ARBA" id="ARBA00022759"/>
    </source>
</evidence>
<dbReference type="RefSeq" id="WP_068367325.1">
    <property type="nucleotide sequence ID" value="NZ_CAIJCT010000010.1"/>
</dbReference>
<dbReference type="STRING" id="755172.HMPREF1863_00714"/>
<dbReference type="InterPro" id="IPR002036">
    <property type="entry name" value="YbeY"/>
</dbReference>
<evidence type="ECO:0000313" key="10">
    <source>
        <dbReference type="EMBL" id="KXB66988.1"/>
    </source>
</evidence>
<dbReference type="PROSITE" id="PS01306">
    <property type="entry name" value="UPF0054"/>
    <property type="match status" value="1"/>
</dbReference>
<comment type="caution">
    <text evidence="10">The sequence shown here is derived from an EMBL/GenBank/DDBJ whole genome shotgun (WGS) entry which is preliminary data.</text>
</comment>
<dbReference type="Proteomes" id="UP000070442">
    <property type="component" value="Unassembled WGS sequence"/>
</dbReference>
<comment type="subcellular location">
    <subcellularLocation>
        <location evidence="9">Cytoplasm</location>
    </subcellularLocation>
</comment>
<evidence type="ECO:0000256" key="2">
    <source>
        <dbReference type="ARBA" id="ARBA00022517"/>
    </source>
</evidence>
<keyword evidence="3 9" id="KW-0698">rRNA processing</keyword>
<evidence type="ECO:0000256" key="9">
    <source>
        <dbReference type="HAMAP-Rule" id="MF_00009"/>
    </source>
</evidence>
<proteinExistence type="inferred from homology"/>
<evidence type="ECO:0000256" key="3">
    <source>
        <dbReference type="ARBA" id="ARBA00022552"/>
    </source>
</evidence>
<dbReference type="Pfam" id="PF02130">
    <property type="entry name" value="YbeY"/>
    <property type="match status" value="1"/>
</dbReference>
<evidence type="ECO:0000256" key="5">
    <source>
        <dbReference type="ARBA" id="ARBA00022723"/>
    </source>
</evidence>
<keyword evidence="7 9" id="KW-0378">Hydrolase</keyword>
<evidence type="ECO:0000313" key="11">
    <source>
        <dbReference type="Proteomes" id="UP000070442"/>
    </source>
</evidence>
<protein>
    <recommendedName>
        <fullName evidence="9">Endoribonuclease YbeY</fullName>
        <ecNumber evidence="9">3.1.-.-</ecNumber>
    </recommendedName>
</protein>
<comment type="function">
    <text evidence="9">Single strand-specific metallo-endoribonuclease involved in late-stage 70S ribosome quality control and in maturation of the 3' terminus of the 16S rRNA.</text>
</comment>
<feature type="binding site" evidence="9">
    <location>
        <position position="116"/>
    </location>
    <ligand>
        <name>Zn(2+)</name>
        <dbReference type="ChEBI" id="CHEBI:29105"/>
        <note>catalytic</note>
    </ligand>
</feature>